<dbReference type="Pfam" id="PF03845">
    <property type="entry name" value="Spore_permease"/>
    <property type="match status" value="1"/>
</dbReference>
<proteinExistence type="inferred from homology"/>
<comment type="similarity">
    <text evidence="2">Belongs to the amino acid-polyamine-organocation (APC) superfamily. Spore germination protein (SGP) (TC 2.A.3.9) family.</text>
</comment>
<keyword evidence="3" id="KW-0813">Transport</keyword>
<evidence type="ECO:0000256" key="8">
    <source>
        <dbReference type="SAM" id="Phobius"/>
    </source>
</evidence>
<accession>A0A9D2IEK0</accession>
<keyword evidence="4" id="KW-0309">Germination</keyword>
<dbReference type="GO" id="GO:0016020">
    <property type="term" value="C:membrane"/>
    <property type="evidence" value="ECO:0007669"/>
    <property type="project" value="UniProtKB-SubCell"/>
</dbReference>
<evidence type="ECO:0000256" key="1">
    <source>
        <dbReference type="ARBA" id="ARBA00004141"/>
    </source>
</evidence>
<feature type="transmembrane region" description="Helical" evidence="8">
    <location>
        <begin position="330"/>
        <end position="348"/>
    </location>
</feature>
<feature type="transmembrane region" description="Helical" evidence="8">
    <location>
        <begin position="80"/>
        <end position="100"/>
    </location>
</feature>
<gene>
    <name evidence="9" type="ORF">H9727_05645</name>
</gene>
<feature type="transmembrane region" description="Helical" evidence="8">
    <location>
        <begin position="213"/>
        <end position="235"/>
    </location>
</feature>
<feature type="transmembrane region" description="Helical" evidence="8">
    <location>
        <begin position="264"/>
        <end position="286"/>
    </location>
</feature>
<reference evidence="9" key="1">
    <citation type="journal article" date="2021" name="PeerJ">
        <title>Extensive microbial diversity within the chicken gut microbiome revealed by metagenomics and culture.</title>
        <authorList>
            <person name="Gilroy R."/>
            <person name="Ravi A."/>
            <person name="Getino M."/>
            <person name="Pursley I."/>
            <person name="Horton D.L."/>
            <person name="Alikhan N.F."/>
            <person name="Baker D."/>
            <person name="Gharbi K."/>
            <person name="Hall N."/>
            <person name="Watson M."/>
            <person name="Adriaenssens E.M."/>
            <person name="Foster-Nyarko E."/>
            <person name="Jarju S."/>
            <person name="Secka A."/>
            <person name="Antonio M."/>
            <person name="Oren A."/>
            <person name="Chaudhuri R.R."/>
            <person name="La Ragione R."/>
            <person name="Hildebrand F."/>
            <person name="Pallen M.J."/>
        </authorList>
    </citation>
    <scope>NUCLEOTIDE SEQUENCE</scope>
    <source>
        <strain evidence="9">CHK187-5294</strain>
    </source>
</reference>
<feature type="transmembrane region" description="Helical" evidence="8">
    <location>
        <begin position="9"/>
        <end position="31"/>
    </location>
</feature>
<keyword evidence="5 8" id="KW-0812">Transmembrane</keyword>
<evidence type="ECO:0000313" key="10">
    <source>
        <dbReference type="Proteomes" id="UP000824132"/>
    </source>
</evidence>
<feature type="transmembrane region" description="Helical" evidence="8">
    <location>
        <begin position="143"/>
        <end position="160"/>
    </location>
</feature>
<evidence type="ECO:0000313" key="9">
    <source>
        <dbReference type="EMBL" id="HIZ03752.1"/>
    </source>
</evidence>
<protein>
    <submittedName>
        <fullName evidence="9">Spore germination protein</fullName>
    </submittedName>
</protein>
<dbReference type="Proteomes" id="UP000824132">
    <property type="component" value="Unassembled WGS sequence"/>
</dbReference>
<dbReference type="GO" id="GO:0009847">
    <property type="term" value="P:spore germination"/>
    <property type="evidence" value="ECO:0007669"/>
    <property type="project" value="InterPro"/>
</dbReference>
<evidence type="ECO:0000256" key="4">
    <source>
        <dbReference type="ARBA" id="ARBA00022544"/>
    </source>
</evidence>
<keyword evidence="7 8" id="KW-0472">Membrane</keyword>
<dbReference type="InterPro" id="IPR004761">
    <property type="entry name" value="Spore_GerAB"/>
</dbReference>
<sequence>MDRIKVRQICFYFIAMMPVAKLLVYPATLTYNSGNDLIASALISCIAEGAIVALVMLLAKKTGKSLFKLAEGTFGKIAAKIIYALFALFFFASSLLPMLEQKNFVLQVMYENVPSIISFAPFFFVCFFAASKGFKSIGRMADIALPIFVIGYAVLMLLALPETDFSALLPLRGVPLKDVLKGSLFSANWYTEAAFLLFFLGHFEYEKRASVKVLCSYATGSLAVLFFLAVFYGVFSSIAIRQNNAVAQISKYTASFTSLGRMDYLFIFAIALVMIFRLCVPVQMCVHCVCKTLGCKPLIPSAVINVLLLALTIFFNYSFLELQTLFTQKLWFIFALFAYLLPAAALILKRRERT</sequence>
<evidence type="ECO:0000256" key="3">
    <source>
        <dbReference type="ARBA" id="ARBA00022448"/>
    </source>
</evidence>
<feature type="transmembrane region" description="Helical" evidence="8">
    <location>
        <begin position="298"/>
        <end position="318"/>
    </location>
</feature>
<dbReference type="PANTHER" id="PTHR34975">
    <property type="entry name" value="SPORE GERMINATION PROTEIN A2"/>
    <property type="match status" value="1"/>
</dbReference>
<feature type="transmembrane region" description="Helical" evidence="8">
    <location>
        <begin position="180"/>
        <end position="201"/>
    </location>
</feature>
<evidence type="ECO:0000256" key="2">
    <source>
        <dbReference type="ARBA" id="ARBA00007998"/>
    </source>
</evidence>
<dbReference type="PANTHER" id="PTHR34975:SF2">
    <property type="entry name" value="SPORE GERMINATION PROTEIN A2"/>
    <property type="match status" value="1"/>
</dbReference>
<comment type="subcellular location">
    <subcellularLocation>
        <location evidence="1">Membrane</location>
        <topology evidence="1">Multi-pass membrane protein</topology>
    </subcellularLocation>
</comment>
<dbReference type="EMBL" id="DXCL01000029">
    <property type="protein sequence ID" value="HIZ03752.1"/>
    <property type="molecule type" value="Genomic_DNA"/>
</dbReference>
<evidence type="ECO:0000256" key="5">
    <source>
        <dbReference type="ARBA" id="ARBA00022692"/>
    </source>
</evidence>
<evidence type="ECO:0000256" key="7">
    <source>
        <dbReference type="ARBA" id="ARBA00023136"/>
    </source>
</evidence>
<evidence type="ECO:0000256" key="6">
    <source>
        <dbReference type="ARBA" id="ARBA00022989"/>
    </source>
</evidence>
<comment type="caution">
    <text evidence="9">The sequence shown here is derived from an EMBL/GenBank/DDBJ whole genome shotgun (WGS) entry which is preliminary data.</text>
</comment>
<feature type="transmembrane region" description="Helical" evidence="8">
    <location>
        <begin position="37"/>
        <end position="59"/>
    </location>
</feature>
<organism evidence="9 10">
    <name type="scientific">Candidatus Borkfalkia avistercoris</name>
    <dbReference type="NCBI Taxonomy" id="2838504"/>
    <lineage>
        <taxon>Bacteria</taxon>
        <taxon>Bacillati</taxon>
        <taxon>Bacillota</taxon>
        <taxon>Clostridia</taxon>
        <taxon>Christensenellales</taxon>
        <taxon>Christensenellaceae</taxon>
        <taxon>Candidatus Borkfalkia</taxon>
    </lineage>
</organism>
<reference evidence="9" key="2">
    <citation type="submission" date="2021-04" db="EMBL/GenBank/DDBJ databases">
        <authorList>
            <person name="Gilroy R."/>
        </authorList>
    </citation>
    <scope>NUCLEOTIDE SEQUENCE</scope>
    <source>
        <strain evidence="9">CHK187-5294</strain>
    </source>
</reference>
<feature type="transmembrane region" description="Helical" evidence="8">
    <location>
        <begin position="112"/>
        <end position="131"/>
    </location>
</feature>
<keyword evidence="6 8" id="KW-1133">Transmembrane helix</keyword>
<dbReference type="AlphaFoldDB" id="A0A9D2IEK0"/>
<name>A0A9D2IEK0_9FIRM</name>